<dbReference type="GO" id="GO:0043171">
    <property type="term" value="P:peptide catabolic process"/>
    <property type="evidence" value="ECO:0007669"/>
    <property type="project" value="TreeGrafter"/>
</dbReference>
<gene>
    <name evidence="16" type="primary">pepN</name>
    <name evidence="16" type="ORF">CGZ94_11900</name>
</gene>
<evidence type="ECO:0000256" key="8">
    <source>
        <dbReference type="ARBA" id="ARBA00022723"/>
    </source>
</evidence>
<dbReference type="InterPro" id="IPR027268">
    <property type="entry name" value="Peptidase_M4/M1_CTD_sf"/>
</dbReference>
<evidence type="ECO:0000256" key="7">
    <source>
        <dbReference type="ARBA" id="ARBA00022670"/>
    </source>
</evidence>
<evidence type="ECO:0000256" key="10">
    <source>
        <dbReference type="ARBA" id="ARBA00022833"/>
    </source>
</evidence>
<dbReference type="InterPro" id="IPR042097">
    <property type="entry name" value="Aminopeptidase_N-like_N_sf"/>
</dbReference>
<dbReference type="PRINTS" id="PR00756">
    <property type="entry name" value="ALADIPTASE"/>
</dbReference>
<dbReference type="GO" id="GO:0016285">
    <property type="term" value="F:alanyl aminopeptidase activity"/>
    <property type="evidence" value="ECO:0007669"/>
    <property type="project" value="UniProtKB-EC"/>
</dbReference>
<feature type="domain" description="ERAP1-like C-terminal" evidence="15">
    <location>
        <begin position="512"/>
        <end position="816"/>
    </location>
</feature>
<dbReference type="GO" id="GO:0006508">
    <property type="term" value="P:proteolysis"/>
    <property type="evidence" value="ECO:0007669"/>
    <property type="project" value="UniProtKB-KW"/>
</dbReference>
<dbReference type="RefSeq" id="WP_094405740.1">
    <property type="nucleotide sequence ID" value="NZ_NMVO01000013.1"/>
</dbReference>
<comment type="catalytic activity">
    <reaction evidence="1">
        <text>Release of an N-terminal amino acid, Xaa-|-Yaa- from a peptide, amide or arylamide. Xaa is preferably Ala, but may be most amino acids including Pro (slow action). When a terminal hydrophobic residue is followed by a prolyl residue, the two may be released as an intact Xaa-Pro dipeptide.</text>
        <dbReference type="EC" id="3.4.11.2"/>
    </reaction>
</comment>
<evidence type="ECO:0000256" key="12">
    <source>
        <dbReference type="ARBA" id="ARBA00029811"/>
    </source>
</evidence>
<evidence type="ECO:0000256" key="6">
    <source>
        <dbReference type="ARBA" id="ARBA00022438"/>
    </source>
</evidence>
<organism evidence="16 17">
    <name type="scientific">Enemella evansiae</name>
    <dbReference type="NCBI Taxonomy" id="2016499"/>
    <lineage>
        <taxon>Bacteria</taxon>
        <taxon>Bacillati</taxon>
        <taxon>Actinomycetota</taxon>
        <taxon>Actinomycetes</taxon>
        <taxon>Propionibacteriales</taxon>
        <taxon>Propionibacteriaceae</taxon>
        <taxon>Enemella</taxon>
    </lineage>
</organism>
<evidence type="ECO:0000256" key="11">
    <source>
        <dbReference type="ARBA" id="ARBA00023049"/>
    </source>
</evidence>
<dbReference type="NCBIfam" id="TIGR02412">
    <property type="entry name" value="pepN_strep_liv"/>
    <property type="match status" value="1"/>
</dbReference>
<dbReference type="EMBL" id="NMVO01000013">
    <property type="protein sequence ID" value="OYO13653.1"/>
    <property type="molecule type" value="Genomic_DNA"/>
</dbReference>
<dbReference type="InterPro" id="IPR012778">
    <property type="entry name" value="Pept_M1_aminopeptidase"/>
</dbReference>
<dbReference type="Pfam" id="PF01433">
    <property type="entry name" value="Peptidase_M1"/>
    <property type="match status" value="1"/>
</dbReference>
<dbReference type="OrthoDB" id="3885507at2"/>
<evidence type="ECO:0000256" key="2">
    <source>
        <dbReference type="ARBA" id="ARBA00001947"/>
    </source>
</evidence>
<evidence type="ECO:0000256" key="9">
    <source>
        <dbReference type="ARBA" id="ARBA00022801"/>
    </source>
</evidence>
<dbReference type="PANTHER" id="PTHR11533:SF174">
    <property type="entry name" value="PUROMYCIN-SENSITIVE AMINOPEPTIDASE-RELATED"/>
    <property type="match status" value="1"/>
</dbReference>
<evidence type="ECO:0000256" key="4">
    <source>
        <dbReference type="ARBA" id="ARBA00012564"/>
    </source>
</evidence>
<keyword evidence="7" id="KW-0645">Protease</keyword>
<dbReference type="GO" id="GO:0070006">
    <property type="term" value="F:metalloaminopeptidase activity"/>
    <property type="evidence" value="ECO:0007669"/>
    <property type="project" value="TreeGrafter"/>
</dbReference>
<evidence type="ECO:0000259" key="14">
    <source>
        <dbReference type="Pfam" id="PF01433"/>
    </source>
</evidence>
<keyword evidence="17" id="KW-1185">Reference proteome</keyword>
<dbReference type="SUPFAM" id="SSF63737">
    <property type="entry name" value="Leukotriene A4 hydrolase N-terminal domain"/>
    <property type="match status" value="1"/>
</dbReference>
<keyword evidence="11" id="KW-0482">Metalloprotease</keyword>
<name>A0A255GH45_9ACTN</name>
<comment type="caution">
    <text evidence="16">The sequence shown here is derived from an EMBL/GenBank/DDBJ whole genome shotgun (WGS) entry which is preliminary data.</text>
</comment>
<protein>
    <recommendedName>
        <fullName evidence="5">Aminopeptidase N</fullName>
        <ecNumber evidence="4">3.4.11.2</ecNumber>
    </recommendedName>
    <alternativeName>
        <fullName evidence="12">Alanine aminopeptidase</fullName>
    </alternativeName>
    <alternativeName>
        <fullName evidence="13">Lysyl aminopeptidase</fullName>
    </alternativeName>
</protein>
<dbReference type="Proteomes" id="UP000215896">
    <property type="component" value="Unassembled WGS sequence"/>
</dbReference>
<keyword evidence="10" id="KW-0862">Zinc</keyword>
<dbReference type="InterPro" id="IPR024571">
    <property type="entry name" value="ERAP1-like_C_dom"/>
</dbReference>
<dbReference type="GO" id="GO:0016020">
    <property type="term" value="C:membrane"/>
    <property type="evidence" value="ECO:0007669"/>
    <property type="project" value="TreeGrafter"/>
</dbReference>
<dbReference type="EC" id="3.4.11.2" evidence="4"/>
<dbReference type="InterPro" id="IPR014782">
    <property type="entry name" value="Peptidase_M1_dom"/>
</dbReference>
<evidence type="ECO:0000256" key="3">
    <source>
        <dbReference type="ARBA" id="ARBA00010136"/>
    </source>
</evidence>
<evidence type="ECO:0000256" key="13">
    <source>
        <dbReference type="ARBA" id="ARBA00031533"/>
    </source>
</evidence>
<dbReference type="InterPro" id="IPR001930">
    <property type="entry name" value="Peptidase_M1"/>
</dbReference>
<keyword evidence="9" id="KW-0378">Hydrolase</keyword>
<dbReference type="InterPro" id="IPR050344">
    <property type="entry name" value="Peptidase_M1_aminopeptidases"/>
</dbReference>
<dbReference type="PANTHER" id="PTHR11533">
    <property type="entry name" value="PROTEASE M1 ZINC METALLOPROTEASE"/>
    <property type="match status" value="1"/>
</dbReference>
<comment type="cofactor">
    <cofactor evidence="2">
        <name>Zn(2+)</name>
        <dbReference type="ChEBI" id="CHEBI:29105"/>
    </cofactor>
</comment>
<dbReference type="GO" id="GO:0005615">
    <property type="term" value="C:extracellular space"/>
    <property type="evidence" value="ECO:0007669"/>
    <property type="project" value="TreeGrafter"/>
</dbReference>
<dbReference type="Gene3D" id="1.10.390.10">
    <property type="entry name" value="Neutral Protease Domain 2"/>
    <property type="match status" value="1"/>
</dbReference>
<keyword evidence="8" id="KW-0479">Metal-binding</keyword>
<evidence type="ECO:0000256" key="5">
    <source>
        <dbReference type="ARBA" id="ARBA00015611"/>
    </source>
</evidence>
<dbReference type="Gene3D" id="2.60.40.1730">
    <property type="entry name" value="tricorn interacting facor f3 domain"/>
    <property type="match status" value="1"/>
</dbReference>
<dbReference type="AlphaFoldDB" id="A0A255GH45"/>
<dbReference type="CDD" id="cd09602">
    <property type="entry name" value="M1_APN"/>
    <property type="match status" value="1"/>
</dbReference>
<keyword evidence="6 16" id="KW-0031">Aminopeptidase</keyword>
<dbReference type="Pfam" id="PF11838">
    <property type="entry name" value="ERAP1_C"/>
    <property type="match status" value="1"/>
</dbReference>
<dbReference type="SUPFAM" id="SSF55486">
    <property type="entry name" value="Metalloproteases ('zincins'), catalytic domain"/>
    <property type="match status" value="1"/>
</dbReference>
<sequence>MPPLTRIEAEARATLLTVHRASVEVDLREPGADTFTSSTRIDFGCAEPGAGSFVDIAPERLLRATLNGTDLPPESLSEQRLQLPGLLAENTLEVVGEMAYSNDGEGLHRHLDPADDQPYLYAMSFLDAGPRWFASFDQPDLKCPYLMRVHTPPDWTVLGNGRFTETEPGDWRLTEETPPLASYFVTLVAGPYVSVHAEHDGIRLGVHTRASLAPELAAESEDILRVTGQAFDAYHELFQRRYAFGDYHQVFVPDFNAGAMENPGCVTLRDQYLFRGSVTDAERGHRAGTLVHELAHQWFGDLVTMSWWDDLWLNESFAELMAHWVCSDFTDYPLWVEFGIQRKDWGAIADQGPASHPVAGNGAADAQQALAQFDGISYAKGAGVLKQLVATITPEVFLAGLRDYFDRYAHGNARFVDLLACWQRAGASELPAWADAWLNTSGMDLLRAEQRAGRSGVLHRHAGAAGERTHTVQLVSLAADAAEQDRVEVTATSEETPLELPDGFWVPDAGDETWARIRPSAPVEQWPPLAAVTDPMLRVVLWNSLRDQVRAAEVDPAVALDVVTGQLADEPDDVVVTAILAWAHGVLAGPYAAPADRAPRLHRLAELAQRLLDGAAPGSDRQLVAWRGLLRCTDDVAQLAAWLDGAPPPPGLELDAELRWAAVWRLATLAAGESALDRARAAIAEAYRLDRSASGRVHRARALASLPDLEAKEEAFWQLMRPSQLSAYELYATAEGFFAPEQAELTEPYVQRFFAGINSTAAFRRGWSLSRLALQAFPASASRRTTLELAEQTLATEDLDPRLRRPLLEATDQLRRAVTSLEKYAPSAATR</sequence>
<evidence type="ECO:0000313" key="16">
    <source>
        <dbReference type="EMBL" id="OYO13653.1"/>
    </source>
</evidence>
<accession>A0A255GH45</accession>
<evidence type="ECO:0000256" key="1">
    <source>
        <dbReference type="ARBA" id="ARBA00000098"/>
    </source>
</evidence>
<evidence type="ECO:0000313" key="17">
    <source>
        <dbReference type="Proteomes" id="UP000215896"/>
    </source>
</evidence>
<feature type="domain" description="Peptidase M1 membrane alanine aminopeptidase" evidence="14">
    <location>
        <begin position="226"/>
        <end position="437"/>
    </location>
</feature>
<proteinExistence type="inferred from homology"/>
<dbReference type="GO" id="GO:0008270">
    <property type="term" value="F:zinc ion binding"/>
    <property type="evidence" value="ECO:0007669"/>
    <property type="project" value="InterPro"/>
</dbReference>
<dbReference type="GO" id="GO:0005737">
    <property type="term" value="C:cytoplasm"/>
    <property type="evidence" value="ECO:0007669"/>
    <property type="project" value="TreeGrafter"/>
</dbReference>
<reference evidence="16 17" key="1">
    <citation type="submission" date="2017-07" db="EMBL/GenBank/DDBJ databases">
        <title>Draft whole genome sequences of clinical Proprionibacteriaceae strains.</title>
        <authorList>
            <person name="Bernier A.-M."/>
            <person name="Bernard K."/>
            <person name="Domingo M.-C."/>
        </authorList>
    </citation>
    <scope>NUCLEOTIDE SEQUENCE [LARGE SCALE GENOMIC DNA]</scope>
    <source>
        <strain evidence="16 17">NML 030167</strain>
    </source>
</reference>
<dbReference type="GO" id="GO:0042277">
    <property type="term" value="F:peptide binding"/>
    <property type="evidence" value="ECO:0007669"/>
    <property type="project" value="TreeGrafter"/>
</dbReference>
<comment type="similarity">
    <text evidence="3">Belongs to the peptidase M1 family.</text>
</comment>
<evidence type="ECO:0000259" key="15">
    <source>
        <dbReference type="Pfam" id="PF11838"/>
    </source>
</evidence>